<dbReference type="Proteomes" id="UP000243024">
    <property type="component" value="Unassembled WGS sequence"/>
</dbReference>
<dbReference type="GO" id="GO:0005886">
    <property type="term" value="C:plasma membrane"/>
    <property type="evidence" value="ECO:0007669"/>
    <property type="project" value="UniProtKB-SubCell"/>
</dbReference>
<feature type="transmembrane region" description="Helical" evidence="6">
    <location>
        <begin position="183"/>
        <end position="205"/>
    </location>
</feature>
<sequence>MNGLWFWLWVLAWGTSGGYTLAFLIKIRRIGRRRPPVLLAPLPWDEGAGPGAGTFPEERWAAWQVRLQALPLIAALGGVGSAPAEAVTVGPWLLDRLGWVAAAHAAGMNFLLQRYARHHLRGDRRFAEHLAGLSFVSLAVSLTWLAGDGRLFLFGWTATAAAVLALIALRRERPDGAGWFREAAATFGIAWAAVVAAVVGSADLARSWSFEEMARVAAAGPGATALWGALAVGAMAMAGAYPFHRWLLASPAAPTPVSAVLHAGVVNAGGLLFARWSGLAFGEGATAVSPGVEAVWDGVIVWAWASAMLGFGMMAVAVDVKRKLAASTMAQMGLMMTQAALGASIAAVLHLLFHGWFKATLFLRAGEAVRPPGAAAYPERASLPFGEHRVRDARRPVAAENGGAGDGFGRTAATDGRRAVVGRWTAVVAGAVVFWATWRFGSNGPGALLGAFFLAGTAVFLVREMSGRPGRAAVALGTGLLFPAVISVLAREGLGRVLEPAVGEGAVRPFAEGLALVLYALGSLAWLAALSDGGRWLSNRLGLRLYVGLVRLGEPRPASMAVWPYDPWRKEANQ</sequence>
<organism evidence="8 10">
    <name type="scientific">Hydrogenibacillus schlegelii</name>
    <name type="common">Bacillus schlegelii</name>
    <dbReference type="NCBI Taxonomy" id="1484"/>
    <lineage>
        <taxon>Bacteria</taxon>
        <taxon>Bacillati</taxon>
        <taxon>Bacillota</taxon>
        <taxon>Bacilli</taxon>
        <taxon>Bacillales</taxon>
        <taxon>Bacillales Family X. Incertae Sedis</taxon>
        <taxon>Hydrogenibacillus</taxon>
    </lineage>
</organism>
<dbReference type="GO" id="GO:0003954">
    <property type="term" value="F:NADH dehydrogenase activity"/>
    <property type="evidence" value="ECO:0007669"/>
    <property type="project" value="TreeGrafter"/>
</dbReference>
<evidence type="ECO:0000313" key="8">
    <source>
        <dbReference type="EMBL" id="OAR05404.1"/>
    </source>
</evidence>
<reference evidence="9 11" key="2">
    <citation type="submission" date="2017-08" db="EMBL/GenBank/DDBJ databases">
        <title>Burning lignite coal seam in the remote Altai Mountains harbors a hydrogen-driven thermophilic microbial community.</title>
        <authorList>
            <person name="Kadnikov V.V."/>
            <person name="Mardanov A.V."/>
            <person name="Ivasenko D."/>
            <person name="Beletsky A.V."/>
            <person name="Karnachuk O.V."/>
            <person name="Ravin N.V."/>
        </authorList>
    </citation>
    <scope>NUCLEOTIDE SEQUENCE [LARGE SCALE GENOMIC DNA]</scope>
    <source>
        <strain evidence="9">AL33</strain>
    </source>
</reference>
<keyword evidence="3 6" id="KW-1133">Transmembrane helix</keyword>
<feature type="transmembrane region" description="Helical" evidence="6">
    <location>
        <begin position="255"/>
        <end position="274"/>
    </location>
</feature>
<evidence type="ECO:0000313" key="9">
    <source>
        <dbReference type="EMBL" id="PTQ54391.1"/>
    </source>
</evidence>
<dbReference type="STRING" id="1484.SA87_10915"/>
<reference evidence="8 10" key="1">
    <citation type="submission" date="2015-09" db="EMBL/GenBank/DDBJ databases">
        <title>Draft genome sequence of Hydrogenibacillus schlegelii DSM 2000.</title>
        <authorList>
            <person name="Hemp J."/>
        </authorList>
    </citation>
    <scope>NUCLEOTIDE SEQUENCE [LARGE SCALE GENOMIC DNA]</scope>
    <source>
        <strain evidence="8 10">MA 48</strain>
    </source>
</reference>
<dbReference type="EMBL" id="PEBV01000004">
    <property type="protein sequence ID" value="PTQ54391.1"/>
    <property type="molecule type" value="Genomic_DNA"/>
</dbReference>
<evidence type="ECO:0000256" key="4">
    <source>
        <dbReference type="ARBA" id="ARBA00023136"/>
    </source>
</evidence>
<feature type="transmembrane region" description="Helical" evidence="6">
    <location>
        <begin position="444"/>
        <end position="462"/>
    </location>
</feature>
<feature type="domain" description="NADH:quinone oxidoreductase/Mrp antiporter transmembrane" evidence="7">
    <location>
        <begin position="148"/>
        <end position="369"/>
    </location>
</feature>
<evidence type="ECO:0000313" key="10">
    <source>
        <dbReference type="Proteomes" id="UP000243024"/>
    </source>
</evidence>
<evidence type="ECO:0000256" key="2">
    <source>
        <dbReference type="ARBA" id="ARBA00022692"/>
    </source>
</evidence>
<keyword evidence="2 5" id="KW-0812">Transmembrane</keyword>
<dbReference type="Pfam" id="PF00361">
    <property type="entry name" value="Proton_antipo_M"/>
    <property type="match status" value="1"/>
</dbReference>
<dbReference type="InterPro" id="IPR003945">
    <property type="entry name" value="NU5C-like"/>
</dbReference>
<feature type="transmembrane region" description="Helical" evidence="6">
    <location>
        <begin position="151"/>
        <end position="171"/>
    </location>
</feature>
<dbReference type="AlphaFoldDB" id="A0A132MFZ3"/>
<gene>
    <name evidence="9" type="ORF">HSCHL_0310</name>
    <name evidence="8" type="ORF">SA87_10915</name>
</gene>
<keyword evidence="10" id="KW-1185">Reference proteome</keyword>
<evidence type="ECO:0000259" key="7">
    <source>
        <dbReference type="Pfam" id="PF00361"/>
    </source>
</evidence>
<feature type="transmembrane region" description="Helical" evidence="6">
    <location>
        <begin position="339"/>
        <end position="357"/>
    </location>
</feature>
<keyword evidence="4 6" id="KW-0472">Membrane</keyword>
<evidence type="ECO:0000256" key="5">
    <source>
        <dbReference type="RuleBase" id="RU000320"/>
    </source>
</evidence>
<comment type="subcellular location">
    <subcellularLocation>
        <location evidence="1">Cell membrane</location>
        <topology evidence="1">Multi-pass membrane protein</topology>
    </subcellularLocation>
    <subcellularLocation>
        <location evidence="5">Membrane</location>
        <topology evidence="5">Multi-pass membrane protein</topology>
    </subcellularLocation>
</comment>
<dbReference type="EMBL" id="JXBB01000001">
    <property type="protein sequence ID" value="OAR05404.1"/>
    <property type="molecule type" value="Genomic_DNA"/>
</dbReference>
<protein>
    <submittedName>
        <fullName evidence="9">NADH dehydrogenase subunit 5</fullName>
    </submittedName>
</protein>
<dbReference type="OrthoDB" id="9807568at2"/>
<name>A0A132MFZ3_HYDSH</name>
<dbReference type="GO" id="GO:0008137">
    <property type="term" value="F:NADH dehydrogenase (ubiquinone) activity"/>
    <property type="evidence" value="ECO:0007669"/>
    <property type="project" value="InterPro"/>
</dbReference>
<feature type="transmembrane region" description="Helical" evidence="6">
    <location>
        <begin position="225"/>
        <end position="243"/>
    </location>
</feature>
<dbReference type="InterPro" id="IPR001750">
    <property type="entry name" value="ND/Mrp_TM"/>
</dbReference>
<feature type="transmembrane region" description="Helical" evidence="6">
    <location>
        <begin position="6"/>
        <end position="25"/>
    </location>
</feature>
<proteinExistence type="predicted"/>
<dbReference type="PANTHER" id="PTHR42829:SF1">
    <property type="entry name" value="INORGANIC CARBON TRANSPORTER SUBUNIT DABB-RELATED"/>
    <property type="match status" value="1"/>
</dbReference>
<dbReference type="GO" id="GO:0042773">
    <property type="term" value="P:ATP synthesis coupled electron transport"/>
    <property type="evidence" value="ECO:0007669"/>
    <property type="project" value="InterPro"/>
</dbReference>
<evidence type="ECO:0000256" key="1">
    <source>
        <dbReference type="ARBA" id="ARBA00004651"/>
    </source>
</evidence>
<dbReference type="Proteomes" id="UP000244180">
    <property type="component" value="Unassembled WGS sequence"/>
</dbReference>
<feature type="transmembrane region" description="Helical" evidence="6">
    <location>
        <begin position="510"/>
        <end position="530"/>
    </location>
</feature>
<accession>A0A132MFZ3</accession>
<evidence type="ECO:0000313" key="11">
    <source>
        <dbReference type="Proteomes" id="UP000244180"/>
    </source>
</evidence>
<feature type="transmembrane region" description="Helical" evidence="6">
    <location>
        <begin position="294"/>
        <end position="318"/>
    </location>
</feature>
<dbReference type="RefSeq" id="WP_066197374.1">
    <property type="nucleotide sequence ID" value="NZ_CBCSAS010000011.1"/>
</dbReference>
<evidence type="ECO:0000256" key="3">
    <source>
        <dbReference type="ARBA" id="ARBA00022989"/>
    </source>
</evidence>
<comment type="caution">
    <text evidence="8">The sequence shown here is derived from an EMBL/GenBank/DDBJ whole genome shotgun (WGS) entry which is preliminary data.</text>
</comment>
<dbReference type="GO" id="GO:0015990">
    <property type="term" value="P:electron transport coupled proton transport"/>
    <property type="evidence" value="ECO:0007669"/>
    <property type="project" value="TreeGrafter"/>
</dbReference>
<evidence type="ECO:0000256" key="6">
    <source>
        <dbReference type="SAM" id="Phobius"/>
    </source>
</evidence>
<feature type="transmembrane region" description="Helical" evidence="6">
    <location>
        <begin position="474"/>
        <end position="490"/>
    </location>
</feature>
<dbReference type="PANTHER" id="PTHR42829">
    <property type="entry name" value="NADH-UBIQUINONE OXIDOREDUCTASE CHAIN 5"/>
    <property type="match status" value="1"/>
</dbReference>